<feature type="coiled-coil region" evidence="1">
    <location>
        <begin position="855"/>
        <end position="896"/>
    </location>
</feature>
<dbReference type="EMBL" id="AE002161">
    <property type="protein sequence ID" value="AAF38569.1"/>
    <property type="molecule type" value="Genomic_DNA"/>
</dbReference>
<dbReference type="SMR" id="Q9K1Z0"/>
<keyword evidence="2" id="KW-0472">Membrane</keyword>
<dbReference type="KEGG" id="cpa:CP_0769"/>
<keyword evidence="1" id="KW-0175">Coiled coil</keyword>
<dbReference type="InterPro" id="IPR015400">
    <property type="entry name" value="DUF1978_IncA"/>
</dbReference>
<protein>
    <recommendedName>
        <fullName evidence="3">DUF1978 domain-containing protein</fullName>
    </recommendedName>
</protein>
<reference evidence="4 5" key="1">
    <citation type="journal article" date="2000" name="Nucleic Acids Res.">
        <title>Genome sequences of Chlamydia trachomatis MoPn and Chlamydia pneumoniae AR39.</title>
        <authorList>
            <person name="Read T.D."/>
            <person name="Brunham R.C."/>
            <person name="Shen C."/>
            <person name="Gill S.R."/>
            <person name="Heidelberg J.F."/>
            <person name="White O."/>
            <person name="Hickey E.K."/>
            <person name="Peterson J.D."/>
            <person name="Utterback T.R."/>
            <person name="Berry K.J."/>
            <person name="Bass S."/>
            <person name="Linher K.D."/>
            <person name="Weidman J.F."/>
            <person name="Khouri H.M."/>
            <person name="Craven B."/>
            <person name="Bowman C."/>
            <person name="Dodson R.J."/>
            <person name="Gwinn M.L."/>
            <person name="Nelson W.C."/>
            <person name="DeBoy R.T."/>
            <person name="Kolonay J.F."/>
            <person name="McClarty G."/>
            <person name="Salzberg S.L."/>
            <person name="Eisen J.A."/>
            <person name="Fraser C.M."/>
        </authorList>
    </citation>
    <scope>NUCLEOTIDE SEQUENCE [LARGE SCALE GENOMIC DNA]</scope>
    <source>
        <strain evidence="4 5">AR39</strain>
    </source>
</reference>
<evidence type="ECO:0000259" key="3">
    <source>
        <dbReference type="Pfam" id="PF09321"/>
    </source>
</evidence>
<feature type="transmembrane region" description="Helical" evidence="2">
    <location>
        <begin position="66"/>
        <end position="85"/>
    </location>
</feature>
<feature type="domain" description="DUF1978" evidence="3">
    <location>
        <begin position="535"/>
        <end position="782"/>
    </location>
</feature>
<sequence length="988" mass="110802">MIPLTDSTTSSLSTSLLDEGNPQSMRKLRILAIVLIALSIILIAGGVVLLTVAIPGLSSVISSPAGMGACALGCVMLALGIDVLLKKREVPIVLASVTTTPGTGSPRSGISISGADSTIRSLPTYLLDEGHPQSMRKLRILAIVLIVFSIILIASGVVLLTVAIPGLSSVISSPAGMGACALGCVMLALGIDVLLKKREVPIVLASVTTTPGTGSPRSGISISGADSTIRSLPTYPLDEGHPQSMRKLRILAIVLIVFSIILIASGVVLLTVAIPGLSSIISSPAEMGACALGCVMLALGIDVLLKKREVPIVVPAPIPEEVVIDDIDEESIRLQQEAEAALARLPEEMSAFEGYIKVVESHLENMKSLPYDGHGLEEKTKHQIRVVRSSLKAMVPEFLDIRRIFEEEEFFFLSARKRLIDLATTLVERKILTEQLERNNLRKAFSYLYQDSIFKKIIDNFEKLAWKFMILSKSICRFTIIFENHEHGVAKSLLHKNAVLLEKVIYRSLQKSYRDIGMSSAKMKILHGNPFFSLEDNKKTIMKEHAEMLESLSSYRKVFLALSDENVVDTPSDPKKWDLSGIPCRDALSEISRDEQWQKKAHLKHQESLYTQARDRLTDQSSKENQKELEKAEQEYISSWERVKKFEIERVQERIQAIQKLYPNILEREEETTGQETVTPTVQGTTASSDLTDILGRIEVSSREDNQNQESCVKVLRSHEVEMSWEVKQEYGPKKKEFQDQMGSLERFFTEHIEELEVLQKDYSKHLSYFKKVNNKKEVQYAKFRLKVLESDLEGILAQTESAESLLTQEELPILATRGALEKAVFKGSLCCALASKAKPYFEEDPRFQDSDTQLRALTLRLQEAKASLEEEIKRFSNLENDIAEERRLLKESKQTFERAGLGVLREIAVESTYDLRSLTNTWEGTPESEKVYFSMYLNYYNEEKRRAKTRLVEMTQRYRDFKMALEAMQFNEEALLQEELSIQAPSE</sequence>
<feature type="transmembrane region" description="Helical" evidence="2">
    <location>
        <begin position="176"/>
        <end position="195"/>
    </location>
</feature>
<organism evidence="4 5">
    <name type="scientific">Chlamydia pneumoniae</name>
    <name type="common">Chlamydophila pneumoniae</name>
    <dbReference type="NCBI Taxonomy" id="83558"/>
    <lineage>
        <taxon>Bacteria</taxon>
        <taxon>Pseudomonadati</taxon>
        <taxon>Chlamydiota</taxon>
        <taxon>Chlamydiia</taxon>
        <taxon>Chlamydiales</taxon>
        <taxon>Chlamydiaceae</taxon>
        <taxon>Chlamydia/Chlamydophila group</taxon>
        <taxon>Chlamydia</taxon>
    </lineage>
</organism>
<dbReference type="PIR" id="E81541">
    <property type="entry name" value="E81541"/>
</dbReference>
<dbReference type="eggNOG" id="COG1196">
    <property type="taxonomic scope" value="Bacteria"/>
</dbReference>
<accession>Q9K1Z0</accession>
<gene>
    <name evidence="4" type="ordered locus">CP_0769</name>
</gene>
<feature type="transmembrane region" description="Helical" evidence="2">
    <location>
        <begin position="250"/>
        <end position="274"/>
    </location>
</feature>
<dbReference type="Proteomes" id="UP000000583">
    <property type="component" value="Chromosome"/>
</dbReference>
<keyword evidence="2" id="KW-1133">Transmembrane helix</keyword>
<dbReference type="Pfam" id="PF09321">
    <property type="entry name" value="DUF1978"/>
    <property type="match status" value="1"/>
</dbReference>
<feature type="transmembrane region" description="Helical" evidence="2">
    <location>
        <begin position="30"/>
        <end position="54"/>
    </location>
</feature>
<proteinExistence type="predicted"/>
<name>Q9K1Z0_CHLPN</name>
<evidence type="ECO:0000256" key="2">
    <source>
        <dbReference type="SAM" id="Phobius"/>
    </source>
</evidence>
<evidence type="ECO:0000313" key="5">
    <source>
        <dbReference type="Proteomes" id="UP000000583"/>
    </source>
</evidence>
<evidence type="ECO:0000313" key="4">
    <source>
        <dbReference type="EMBL" id="AAF38569.1"/>
    </source>
</evidence>
<keyword evidence="2" id="KW-0812">Transmembrane</keyword>
<dbReference type="AlphaFoldDB" id="Q9K1Z0"/>
<feature type="transmembrane region" description="Helical" evidence="2">
    <location>
        <begin position="140"/>
        <end position="164"/>
    </location>
</feature>
<evidence type="ECO:0000256" key="1">
    <source>
        <dbReference type="SAM" id="Coils"/>
    </source>
</evidence>